<reference evidence="1 2" key="1">
    <citation type="journal article" date="2019" name="Syst. Appl. Microbiol.">
        <title>Characterization of Bifidobacterium species in feaces of the Egyptian fruit bat: Description of B. vespertilionis sp. nov. and B. rousetti sp. nov.</title>
        <authorList>
            <person name="Modesto M."/>
            <person name="Satti M."/>
            <person name="Watanabe K."/>
            <person name="Puglisi E."/>
            <person name="Morelli L."/>
            <person name="Huang C.-H."/>
            <person name="Liou J.-S."/>
            <person name="Miyashita M."/>
            <person name="Tamura T."/>
            <person name="Saito S."/>
            <person name="Mori K."/>
            <person name="Huang L."/>
            <person name="Sciavilla P."/>
            <person name="Sandri C."/>
            <person name="Spiezio C."/>
            <person name="Vitali F."/>
            <person name="Cavalieri D."/>
            <person name="Perpetuini G."/>
            <person name="Tofalo R."/>
            <person name="Bonetti A."/>
            <person name="Arita M."/>
            <person name="Mattarelli P."/>
        </authorList>
    </citation>
    <scope>NUCLEOTIDE SEQUENCE [LARGE SCALE GENOMIC DNA]</scope>
    <source>
        <strain evidence="1 2">RST19</strain>
    </source>
</reference>
<organism evidence="1 2">
    <name type="scientific">Bifidobacterium reuteri</name>
    <dbReference type="NCBI Taxonomy" id="983706"/>
    <lineage>
        <taxon>Bacteria</taxon>
        <taxon>Bacillati</taxon>
        <taxon>Actinomycetota</taxon>
        <taxon>Actinomycetes</taxon>
        <taxon>Bifidobacteriales</taxon>
        <taxon>Bifidobacteriaceae</taxon>
        <taxon>Bifidobacterium</taxon>
    </lineage>
</organism>
<name>A0A5J5E7C1_9BIFI</name>
<gene>
    <name evidence="1" type="ORF">EMO92_08175</name>
</gene>
<protein>
    <submittedName>
        <fullName evidence="1">Uncharacterized protein</fullName>
    </submittedName>
</protein>
<dbReference type="RefSeq" id="WP_150335791.1">
    <property type="nucleotide sequence ID" value="NZ_RZUG01000015.1"/>
</dbReference>
<dbReference type="AlphaFoldDB" id="A0A5J5E7C1"/>
<dbReference type="EMBL" id="RZUG01000015">
    <property type="protein sequence ID" value="KAA8824874.1"/>
    <property type="molecule type" value="Genomic_DNA"/>
</dbReference>
<accession>A0A5J5E7C1</accession>
<comment type="caution">
    <text evidence="1">The sequence shown here is derived from an EMBL/GenBank/DDBJ whole genome shotgun (WGS) entry which is preliminary data.</text>
</comment>
<dbReference type="Proteomes" id="UP000326251">
    <property type="component" value="Unassembled WGS sequence"/>
</dbReference>
<evidence type="ECO:0000313" key="2">
    <source>
        <dbReference type="Proteomes" id="UP000326251"/>
    </source>
</evidence>
<proteinExistence type="predicted"/>
<sequence>MGALSVTGLKTGTTSLDITAGTVTKSVPVRVAPAGLFPIMDNQLPTTVNGITFSQGALPGSIHVKGTSTAWTQIEADVTLEAGTYTLACTNGKGWTYGVRLSITGGDDSIISGPSDGAPKTGKLEAGAYEVNVFVANKQTVDVDLTPTLVKTK</sequence>
<evidence type="ECO:0000313" key="1">
    <source>
        <dbReference type="EMBL" id="KAA8824874.1"/>
    </source>
</evidence>